<evidence type="ECO:0000256" key="2">
    <source>
        <dbReference type="RuleBase" id="RU363015"/>
    </source>
</evidence>
<evidence type="ECO:0000313" key="3">
    <source>
        <dbReference type="EMBL" id="KFI82900.1"/>
    </source>
</evidence>
<dbReference type="RefSeq" id="WP_033497248.1">
    <property type="nucleotide sequence ID" value="NZ_JBDNYD010000006.1"/>
</dbReference>
<dbReference type="Gene3D" id="3.40.50.450">
    <property type="match status" value="1"/>
</dbReference>
<dbReference type="SUPFAM" id="SSF102405">
    <property type="entry name" value="MCP/YpsA-like"/>
    <property type="match status" value="1"/>
</dbReference>
<dbReference type="EMBL" id="JGZI01000008">
    <property type="protein sequence ID" value="KFI82900.1"/>
    <property type="molecule type" value="Genomic_DNA"/>
</dbReference>
<accession>A0A087CI00</accession>
<name>A0A087CI00_9BIFI</name>
<dbReference type="GeneID" id="98299901"/>
<evidence type="ECO:0000256" key="1">
    <source>
        <dbReference type="ARBA" id="ARBA00006763"/>
    </source>
</evidence>
<dbReference type="InterPro" id="IPR031100">
    <property type="entry name" value="LOG_fam"/>
</dbReference>
<dbReference type="GO" id="GO:0102682">
    <property type="term" value="F:cytokinin riboside 5'-monophosphate phosphoribohydrolase activity"/>
    <property type="evidence" value="ECO:0007669"/>
    <property type="project" value="RHEA"/>
</dbReference>
<keyword evidence="4" id="KW-1185">Reference proteome</keyword>
<keyword evidence="2" id="KW-0203">Cytokinin biosynthesis</keyword>
<protein>
    <recommendedName>
        <fullName evidence="2">Cytokinin riboside 5'-monophosphate phosphoribohydrolase</fullName>
        <ecNumber evidence="2">3.2.2.n1</ecNumber>
    </recommendedName>
</protein>
<organism evidence="3 4">
    <name type="scientific">Bifidobacterium psychraerophilum</name>
    <dbReference type="NCBI Taxonomy" id="218140"/>
    <lineage>
        <taxon>Bacteria</taxon>
        <taxon>Bacillati</taxon>
        <taxon>Actinomycetota</taxon>
        <taxon>Actinomycetes</taxon>
        <taxon>Bifidobacteriales</taxon>
        <taxon>Bifidobacteriaceae</taxon>
        <taxon>Bifidobacterium</taxon>
    </lineage>
</organism>
<dbReference type="Pfam" id="PF03641">
    <property type="entry name" value="Lysine_decarbox"/>
    <property type="match status" value="1"/>
</dbReference>
<gene>
    <name evidence="3" type="ORF">BPSY_0690</name>
</gene>
<comment type="catalytic activity">
    <reaction evidence="2">
        <text>9-ribosyl-trans-zeatin 5'-phosphate + H2O = trans-zeatin + D-ribose 5-phosphate</text>
        <dbReference type="Rhea" id="RHEA:48564"/>
        <dbReference type="ChEBI" id="CHEBI:15377"/>
        <dbReference type="ChEBI" id="CHEBI:16522"/>
        <dbReference type="ChEBI" id="CHEBI:78346"/>
        <dbReference type="ChEBI" id="CHEBI:87947"/>
        <dbReference type="EC" id="3.2.2.n1"/>
    </reaction>
</comment>
<proteinExistence type="inferred from homology"/>
<dbReference type="PANTHER" id="PTHR31223">
    <property type="entry name" value="LOG FAMILY PROTEIN YJL055W"/>
    <property type="match status" value="1"/>
</dbReference>
<dbReference type="GO" id="GO:0009691">
    <property type="term" value="P:cytokinin biosynthetic process"/>
    <property type="evidence" value="ECO:0007669"/>
    <property type="project" value="UniProtKB-UniRule"/>
</dbReference>
<dbReference type="EC" id="3.2.2.n1" evidence="2"/>
<dbReference type="AlphaFoldDB" id="A0A087CI00"/>
<dbReference type="eggNOG" id="COG1611">
    <property type="taxonomic scope" value="Bacteria"/>
</dbReference>
<keyword evidence="2" id="KW-0378">Hydrolase</keyword>
<comment type="caution">
    <text evidence="3">The sequence shown here is derived from an EMBL/GenBank/DDBJ whole genome shotgun (WGS) entry which is preliminary data.</text>
</comment>
<sequence length="195" mass="21334">MSRNIVVYCGASSGNGGRFEEAAVKVADWIAAKGDTLIYGGGNVGLMGIVARRVLAKGGKVHGVIPRILKERGTALEGITELSVVEDMPARKRMMLELGDVCLALPGGPGTLEEISEAFSWSRLGLNPNPCIFFDVDGFWRSTADMYDRMVADGFLTEEDRGKLLFTQSFDAIDEWVGQYRPPRIRQYRTQGKAA</sequence>
<comment type="catalytic activity">
    <reaction evidence="2">
        <text>N(6)-(dimethylallyl)adenosine 5'-phosphate + H2O = N(6)-dimethylallyladenine + D-ribose 5-phosphate</text>
        <dbReference type="Rhea" id="RHEA:48560"/>
        <dbReference type="ChEBI" id="CHEBI:15377"/>
        <dbReference type="ChEBI" id="CHEBI:17660"/>
        <dbReference type="ChEBI" id="CHEBI:57526"/>
        <dbReference type="ChEBI" id="CHEBI:78346"/>
        <dbReference type="EC" id="3.2.2.n1"/>
    </reaction>
</comment>
<dbReference type="NCBIfam" id="TIGR00730">
    <property type="entry name" value="Rossman fold protein, TIGR00730 family"/>
    <property type="match status" value="1"/>
</dbReference>
<evidence type="ECO:0000313" key="4">
    <source>
        <dbReference type="Proteomes" id="UP000029050"/>
    </source>
</evidence>
<dbReference type="InterPro" id="IPR005269">
    <property type="entry name" value="LOG"/>
</dbReference>
<dbReference type="GO" id="GO:0005829">
    <property type="term" value="C:cytosol"/>
    <property type="evidence" value="ECO:0007669"/>
    <property type="project" value="TreeGrafter"/>
</dbReference>
<dbReference type="PANTHER" id="PTHR31223:SF70">
    <property type="entry name" value="LOG FAMILY PROTEIN YJL055W"/>
    <property type="match status" value="1"/>
</dbReference>
<dbReference type="Proteomes" id="UP000029050">
    <property type="component" value="Unassembled WGS sequence"/>
</dbReference>
<dbReference type="STRING" id="218140.BPSY_0690"/>
<comment type="similarity">
    <text evidence="1 2">Belongs to the LOG family.</text>
</comment>
<reference evidence="3 4" key="1">
    <citation type="submission" date="2014-03" db="EMBL/GenBank/DDBJ databases">
        <title>Genomics of Bifidobacteria.</title>
        <authorList>
            <person name="Ventura M."/>
            <person name="Milani C."/>
            <person name="Lugli G.A."/>
        </authorList>
    </citation>
    <scope>NUCLEOTIDE SEQUENCE [LARGE SCALE GENOMIC DNA]</scope>
    <source>
        <strain evidence="3 4">LMG 21775</strain>
    </source>
</reference>